<proteinExistence type="predicted"/>
<evidence type="ECO:0000313" key="3">
    <source>
        <dbReference type="Proteomes" id="UP001375240"/>
    </source>
</evidence>
<keyword evidence="3" id="KW-1185">Reference proteome</keyword>
<organism evidence="2 3">
    <name type="scientific">Orbilia brochopaga</name>
    <dbReference type="NCBI Taxonomy" id="3140254"/>
    <lineage>
        <taxon>Eukaryota</taxon>
        <taxon>Fungi</taxon>
        <taxon>Dikarya</taxon>
        <taxon>Ascomycota</taxon>
        <taxon>Pezizomycotina</taxon>
        <taxon>Orbiliomycetes</taxon>
        <taxon>Orbiliales</taxon>
        <taxon>Orbiliaceae</taxon>
        <taxon>Orbilia</taxon>
    </lineage>
</organism>
<sequence>MNMDLSLTSVMASEDENRGFLLARQIVRFYQDQNAPLAVRNIITPHTLLRARYLLAEESEHTGRLHPENFKLDRRAEENYPQAWFMPQEFQAAIAAFDQFVASSRFKPPSWLPSEIGGHNLAQGLENNLRFVIEGIPDQEATRQIRVESVLRKAADLAFSLLCTTKSQDALGNILKEVVQDWNDFNIAHSYRHSPDDNRSPNDLARSAVDFFLSRLRNQFPRVCIESNAALEGSDAETTRRPWLRSNESFLSFRADCPRIATEPQVDNAAFKVAVNALTVEAAREAAEEVLNRDTSPEKRTPLTVFGETSDLEEYPGAEITESERDWIDNPDWDAIPDGIQHKISGESGFRWEKDVFGGKTSCRFTESLQSPGKPEQRTSGAPHLV</sequence>
<feature type="region of interest" description="Disordered" evidence="1">
    <location>
        <begin position="363"/>
        <end position="386"/>
    </location>
</feature>
<comment type="caution">
    <text evidence="2">The sequence shown here is derived from an EMBL/GenBank/DDBJ whole genome shotgun (WGS) entry which is preliminary data.</text>
</comment>
<gene>
    <name evidence="2" type="ORF">TWF696_000926</name>
</gene>
<protein>
    <submittedName>
        <fullName evidence="2">Uncharacterized protein</fullName>
    </submittedName>
</protein>
<name>A0AAV9VFG6_9PEZI</name>
<dbReference type="Proteomes" id="UP001375240">
    <property type="component" value="Unassembled WGS sequence"/>
</dbReference>
<accession>A0AAV9VFG6</accession>
<evidence type="ECO:0000313" key="2">
    <source>
        <dbReference type="EMBL" id="KAK6359789.1"/>
    </source>
</evidence>
<reference evidence="2 3" key="1">
    <citation type="submission" date="2019-10" db="EMBL/GenBank/DDBJ databases">
        <authorList>
            <person name="Palmer J.M."/>
        </authorList>
    </citation>
    <scope>NUCLEOTIDE SEQUENCE [LARGE SCALE GENOMIC DNA]</scope>
    <source>
        <strain evidence="2 3">TWF696</strain>
    </source>
</reference>
<dbReference type="EMBL" id="JAVHNQ010000001">
    <property type="protein sequence ID" value="KAK6359789.1"/>
    <property type="molecule type" value="Genomic_DNA"/>
</dbReference>
<dbReference type="AlphaFoldDB" id="A0AAV9VFG6"/>
<evidence type="ECO:0000256" key="1">
    <source>
        <dbReference type="SAM" id="MobiDB-lite"/>
    </source>
</evidence>